<sequence length="40" mass="4462">MPYTIITEIPVFSLNTCNTSLNINNPNLKPSAKDRLCVLI</sequence>
<evidence type="ECO:0000313" key="2">
    <source>
        <dbReference type="Proteomes" id="UP000006166"/>
    </source>
</evidence>
<keyword evidence="1" id="KW-0614">Plasmid</keyword>
<geneLocation type="plasmid" evidence="1 2">
    <name>SV1_lp28-2</name>
</geneLocation>
<accession>A0A806CMU4</accession>
<name>A0A806CMU4_9SPIR</name>
<dbReference type="AlphaFoldDB" id="A0A806CMU4"/>
<reference evidence="1 2" key="1">
    <citation type="journal article" date="2011" name="J. Bacteriol.">
        <title>Whole genome sequence of an unusual Borrelia burgdorferi sensu lato isolate.</title>
        <authorList>
            <person name="Casjens S.R."/>
            <person name="Fraser-Liggett C.M."/>
            <person name="Mongodin E.F."/>
            <person name="Qiu W.G."/>
            <person name="Dunn J.J."/>
            <person name="Luft B.J."/>
            <person name="Schutzer S.E."/>
        </authorList>
    </citation>
    <scope>NUCLEOTIDE SEQUENCE [LARGE SCALE GENOMIC DNA]</scope>
    <source>
        <strain evidence="1 2">SV1</strain>
    </source>
</reference>
<protein>
    <submittedName>
        <fullName evidence="1">Uncharacterized protein</fullName>
    </submittedName>
</protein>
<keyword evidence="2" id="KW-1185">Reference proteome</keyword>
<dbReference type="EMBL" id="CP001518">
    <property type="protein sequence ID" value="ACN93357.1"/>
    <property type="molecule type" value="Genomic_DNA"/>
</dbReference>
<organism evidence="1 2">
    <name type="scientific">Borreliella finlandensis</name>
    <dbReference type="NCBI Taxonomy" id="498741"/>
    <lineage>
        <taxon>Bacteria</taxon>
        <taxon>Pseudomonadati</taxon>
        <taxon>Spirochaetota</taxon>
        <taxon>Spirochaetia</taxon>
        <taxon>Spirochaetales</taxon>
        <taxon>Borreliaceae</taxon>
        <taxon>Borreliella</taxon>
    </lineage>
</organism>
<gene>
    <name evidence="1" type="ORF">BSV1_G27</name>
</gene>
<dbReference type="Proteomes" id="UP000006166">
    <property type="component" value="Plasmid SV1_lp28-2"/>
</dbReference>
<evidence type="ECO:0000313" key="1">
    <source>
        <dbReference type="EMBL" id="ACN93357.1"/>
    </source>
</evidence>
<proteinExistence type="predicted"/>
<dbReference type="RefSeq" id="WP_012672466.1">
    <property type="nucleotide sequence ID" value="NC_012239.1"/>
</dbReference>